<dbReference type="SUPFAM" id="SSF88723">
    <property type="entry name" value="PIN domain-like"/>
    <property type="match status" value="1"/>
</dbReference>
<evidence type="ECO:0000313" key="3">
    <source>
        <dbReference type="Proteomes" id="UP000321638"/>
    </source>
</evidence>
<proteinExistence type="predicted"/>
<dbReference type="OrthoDB" id="163436at2"/>
<sequence>MTRVALDSNILVHAELEPESAKGARAQQVIRSAAPRGILTVQTLLEFVAIVRRKRPASLPSALTKVSVWSAVFETVPTTRLVAERAQALVRDHNFQVWDAVIWCAARSAGADILCSEDLQNGLRLDGMRAVNPFAATPSEIDTIFREP</sequence>
<dbReference type="EMBL" id="VDUZ01000004">
    <property type="protein sequence ID" value="TXL80299.1"/>
    <property type="molecule type" value="Genomic_DNA"/>
</dbReference>
<accession>A0A5C8PT94</accession>
<dbReference type="Gene3D" id="3.40.50.1010">
    <property type="entry name" value="5'-nuclease"/>
    <property type="match status" value="1"/>
</dbReference>
<evidence type="ECO:0000259" key="1">
    <source>
        <dbReference type="Pfam" id="PF01850"/>
    </source>
</evidence>
<gene>
    <name evidence="2" type="ORF">FHP25_04505</name>
</gene>
<dbReference type="RefSeq" id="WP_147845714.1">
    <property type="nucleotide sequence ID" value="NZ_VDUZ01000004.1"/>
</dbReference>
<keyword evidence="3" id="KW-1185">Reference proteome</keyword>
<organism evidence="2 3">
    <name type="scientific">Vineibacter terrae</name>
    <dbReference type="NCBI Taxonomy" id="2586908"/>
    <lineage>
        <taxon>Bacteria</taxon>
        <taxon>Pseudomonadati</taxon>
        <taxon>Pseudomonadota</taxon>
        <taxon>Alphaproteobacteria</taxon>
        <taxon>Hyphomicrobiales</taxon>
        <taxon>Vineibacter</taxon>
    </lineage>
</organism>
<dbReference type="AlphaFoldDB" id="A0A5C8PT94"/>
<evidence type="ECO:0000313" key="2">
    <source>
        <dbReference type="EMBL" id="TXL80299.1"/>
    </source>
</evidence>
<name>A0A5C8PT94_9HYPH</name>
<protein>
    <submittedName>
        <fullName evidence="2">PIN domain-containing protein</fullName>
    </submittedName>
</protein>
<dbReference type="CDD" id="cd18692">
    <property type="entry name" value="PIN_VapC-like"/>
    <property type="match status" value="1"/>
</dbReference>
<dbReference type="InterPro" id="IPR002716">
    <property type="entry name" value="PIN_dom"/>
</dbReference>
<dbReference type="Proteomes" id="UP000321638">
    <property type="component" value="Unassembled WGS sequence"/>
</dbReference>
<dbReference type="Pfam" id="PF01850">
    <property type="entry name" value="PIN"/>
    <property type="match status" value="1"/>
</dbReference>
<dbReference type="InterPro" id="IPR029060">
    <property type="entry name" value="PIN-like_dom_sf"/>
</dbReference>
<comment type="caution">
    <text evidence="2">The sequence shown here is derived from an EMBL/GenBank/DDBJ whole genome shotgun (WGS) entry which is preliminary data.</text>
</comment>
<feature type="domain" description="PIN" evidence="1">
    <location>
        <begin position="5"/>
        <end position="118"/>
    </location>
</feature>
<reference evidence="2 3" key="1">
    <citation type="submission" date="2019-06" db="EMBL/GenBank/DDBJ databases">
        <title>New taxonomy in bacterial strain CC-CFT640, isolated from vineyard.</title>
        <authorList>
            <person name="Lin S.-Y."/>
            <person name="Tsai C.-F."/>
            <person name="Young C.-C."/>
        </authorList>
    </citation>
    <scope>NUCLEOTIDE SEQUENCE [LARGE SCALE GENOMIC DNA]</scope>
    <source>
        <strain evidence="2 3">CC-CFT640</strain>
    </source>
</reference>